<evidence type="ECO:0000256" key="1">
    <source>
        <dbReference type="SAM" id="Phobius"/>
    </source>
</evidence>
<organism evidence="2 3">
    <name type="scientific">Escherichia coli O45:K1 (strain S88 / ExPEC)</name>
    <dbReference type="NCBI Taxonomy" id="585035"/>
    <lineage>
        <taxon>Bacteria</taxon>
        <taxon>Pseudomonadati</taxon>
        <taxon>Pseudomonadota</taxon>
        <taxon>Gammaproteobacteria</taxon>
        <taxon>Enterobacterales</taxon>
        <taxon>Enterobacteriaceae</taxon>
        <taxon>Escherichia</taxon>
    </lineage>
</organism>
<feature type="transmembrane region" description="Helical" evidence="1">
    <location>
        <begin position="55"/>
        <end position="77"/>
    </location>
</feature>
<dbReference type="Proteomes" id="UP000000747">
    <property type="component" value="Chromosome"/>
</dbReference>
<name>B7MN32_ECO45</name>
<gene>
    <name evidence="2" type="ordered locus">ECS88_3268</name>
</gene>
<protein>
    <submittedName>
        <fullName evidence="2">Uncharacterized protein</fullName>
    </submittedName>
</protein>
<dbReference type="AlphaFoldDB" id="B7MN32"/>
<dbReference type="HOGENOM" id="CLU_2478401_0_0_6"/>
<accession>B7MN32</accession>
<keyword evidence="1" id="KW-0812">Transmembrane</keyword>
<reference evidence="3" key="1">
    <citation type="journal article" date="2009" name="PLoS Genet.">
        <title>Organised genome dynamics in the Escherichia coli species results in highly diverse adaptive paths.</title>
        <authorList>
            <person name="Touchon M."/>
            <person name="Hoede C."/>
            <person name="Tenaillon O."/>
            <person name="Barbe V."/>
            <person name="Baeriswyl S."/>
            <person name="Bidet P."/>
            <person name="Bingen E."/>
            <person name="Bonacorsi S."/>
            <person name="Bouchier C."/>
            <person name="Bouvet O."/>
            <person name="Calteau A."/>
            <person name="Chiapello H."/>
            <person name="Clermont O."/>
            <person name="Cruveiller S."/>
            <person name="Danchin A."/>
            <person name="Diard M."/>
            <person name="Dossat C."/>
            <person name="Karoui M.E."/>
            <person name="Frapy E."/>
            <person name="Garry L."/>
            <person name="Ghigo J.M."/>
            <person name="Gilles A.M."/>
            <person name="Johnson J."/>
            <person name="Le Bouguenec C."/>
            <person name="Lescat M."/>
            <person name="Mangenot S."/>
            <person name="Martinez-Jehanne V."/>
            <person name="Matic I."/>
            <person name="Nassif X."/>
            <person name="Oztas S."/>
            <person name="Petit M.A."/>
            <person name="Pichon C."/>
            <person name="Rouy Z."/>
            <person name="Ruf C.S."/>
            <person name="Schneider D."/>
            <person name="Tourret J."/>
            <person name="Vacherie B."/>
            <person name="Vallenet D."/>
            <person name="Medigue C."/>
            <person name="Rocha E.P.C."/>
            <person name="Denamur E."/>
        </authorList>
    </citation>
    <scope>NUCLEOTIDE SEQUENCE [LARGE SCALE GENOMIC DNA]</scope>
    <source>
        <strain evidence="3">S88 / ExPEC</strain>
    </source>
</reference>
<proteinExistence type="predicted"/>
<dbReference type="EMBL" id="CU928161">
    <property type="protein sequence ID" value="CAR04502.1"/>
    <property type="molecule type" value="Genomic_DNA"/>
</dbReference>
<keyword evidence="1" id="KW-1133">Transmembrane helix</keyword>
<dbReference type="KEGG" id="ecz:ECS88_3268"/>
<evidence type="ECO:0000313" key="3">
    <source>
        <dbReference type="Proteomes" id="UP000000747"/>
    </source>
</evidence>
<keyword evidence="1" id="KW-0472">Membrane</keyword>
<evidence type="ECO:0000313" key="2">
    <source>
        <dbReference type="EMBL" id="CAR04502.1"/>
    </source>
</evidence>
<keyword evidence="3" id="KW-1185">Reference proteome</keyword>
<sequence>MKVISLNPSNWGAAAAGTKVKWSSGCSNESRNPGGQQHETCCNAGTLAMCKMPALVLWNPALPLVLATFTFIFLQTFSSQPAGYSYS</sequence>